<dbReference type="PANTHER" id="PTHR12234">
    <property type="entry name" value="FORMIMINOTRANSFERASE-CYCLODEAMINASE"/>
    <property type="match status" value="1"/>
</dbReference>
<dbReference type="InterPro" id="IPR037070">
    <property type="entry name" value="Formiminotransferase_C_sf"/>
</dbReference>
<evidence type="ECO:0000313" key="6">
    <source>
        <dbReference type="Proteomes" id="UP001055712"/>
    </source>
</evidence>
<dbReference type="PANTHER" id="PTHR12234:SF1">
    <property type="entry name" value="FORMIMINOTRANSFERASE N-TERMINAL SUBDOMAIN-CONTAINING PROTEIN"/>
    <property type="match status" value="1"/>
</dbReference>
<feature type="domain" description="Formiminotransferase N-terminal subdomain" evidence="4">
    <location>
        <begin position="12"/>
        <end position="238"/>
    </location>
</feature>
<evidence type="ECO:0000259" key="4">
    <source>
        <dbReference type="SMART" id="SM01222"/>
    </source>
</evidence>
<dbReference type="Pfam" id="PF07837">
    <property type="entry name" value="FTCD_N"/>
    <property type="match status" value="1"/>
</dbReference>
<dbReference type="InterPro" id="IPR012886">
    <property type="entry name" value="Formiminotransferase_N"/>
</dbReference>
<comment type="caution">
    <text evidence="5">The sequence shown here is derived from an EMBL/GenBank/DDBJ whole genome shotgun (WGS) entry which is preliminary data.</text>
</comment>
<dbReference type="InterPro" id="IPR013802">
    <property type="entry name" value="Formiminotransferase_C"/>
</dbReference>
<dbReference type="Pfam" id="PF02971">
    <property type="entry name" value="FTCD"/>
    <property type="match status" value="1"/>
</dbReference>
<dbReference type="OrthoDB" id="48036at2759"/>
<dbReference type="InterPro" id="IPR051623">
    <property type="entry name" value="FTCD"/>
</dbReference>
<dbReference type="InterPro" id="IPR037064">
    <property type="entry name" value="Formiminotransferase_N_sf"/>
</dbReference>
<accession>A0A9D4Z196</accession>
<keyword evidence="2" id="KW-0808">Transferase</keyword>
<dbReference type="GO" id="GO:0030409">
    <property type="term" value="F:glutamate formimidoyltransferase activity"/>
    <property type="evidence" value="ECO:0007669"/>
    <property type="project" value="UniProtKB-EC"/>
</dbReference>
<dbReference type="SMART" id="SM01222">
    <property type="entry name" value="FTCD_N"/>
    <property type="match status" value="1"/>
</dbReference>
<sequence length="337" mass="34981">MRSFTSPAATSTLYGCAVYVSEARNGSVLRQLEGVARRAPGTCLANLFVDEPYNRTNFTLVGRSVPQLATAATTLARAAMQLLSLQQHSATHPRLGTVDHISCHPLQVGPPPPAAAAAAATPASACLREGLQLQEEEGAAALALAIARDLGGGPQAVPVFTYGWAHPQQRRLDALRRQLGYFQGSTIGSWAGALPLASAPETETGTGPLRHDHPQLSPCYGPGVAPARSGISCVGAGPWIVNFNVLLLTDDMLAARAVARNVSERGGGLRCVQAMALRHSNGIEVACNLLDTAVTESAAVLACVEQLAAQRGLTVGGGYFTNLAPKDLVATALSHGL</sequence>
<dbReference type="EMBL" id="SIDB01000002">
    <property type="protein sequence ID" value="KAI3436723.1"/>
    <property type="molecule type" value="Genomic_DNA"/>
</dbReference>
<evidence type="ECO:0000259" key="3">
    <source>
        <dbReference type="SMART" id="SM01221"/>
    </source>
</evidence>
<evidence type="ECO:0000313" key="5">
    <source>
        <dbReference type="EMBL" id="KAI3436723.1"/>
    </source>
</evidence>
<dbReference type="AlphaFoldDB" id="A0A9D4Z196"/>
<proteinExistence type="predicted"/>
<protein>
    <recommendedName>
        <fullName evidence="1">glutamate formimidoyltransferase</fullName>
        <ecNumber evidence="1">2.1.2.5</ecNumber>
    </recommendedName>
</protein>
<dbReference type="Gene3D" id="3.30.70.670">
    <property type="entry name" value="Formiminotransferase, C-terminal subdomain"/>
    <property type="match status" value="1"/>
</dbReference>
<reference evidence="5" key="2">
    <citation type="submission" date="2020-11" db="EMBL/GenBank/DDBJ databases">
        <authorList>
            <person name="Cecchin M."/>
            <person name="Marcolungo L."/>
            <person name="Rossato M."/>
            <person name="Girolomoni L."/>
            <person name="Cosentino E."/>
            <person name="Cuine S."/>
            <person name="Li-Beisson Y."/>
            <person name="Delledonne M."/>
            <person name="Ballottari M."/>
        </authorList>
    </citation>
    <scope>NUCLEOTIDE SEQUENCE</scope>
    <source>
        <strain evidence="5">211/11P</strain>
        <tissue evidence="5">Whole cell</tissue>
    </source>
</reference>
<evidence type="ECO:0000256" key="1">
    <source>
        <dbReference type="ARBA" id="ARBA00012252"/>
    </source>
</evidence>
<feature type="domain" description="Formiminotransferase C-terminal subdomain" evidence="3">
    <location>
        <begin position="241"/>
        <end position="333"/>
    </location>
</feature>
<dbReference type="Gene3D" id="3.30.990.10">
    <property type="entry name" value="Formiminotransferase, N-terminal subdomain"/>
    <property type="match status" value="1"/>
</dbReference>
<evidence type="ECO:0000256" key="2">
    <source>
        <dbReference type="ARBA" id="ARBA00022679"/>
    </source>
</evidence>
<name>A0A9D4Z196_CHLVU</name>
<dbReference type="SMART" id="SM01221">
    <property type="entry name" value="FTCD"/>
    <property type="match status" value="1"/>
</dbReference>
<keyword evidence="6" id="KW-1185">Reference proteome</keyword>
<dbReference type="Proteomes" id="UP001055712">
    <property type="component" value="Unassembled WGS sequence"/>
</dbReference>
<dbReference type="GO" id="GO:0005542">
    <property type="term" value="F:folic acid binding"/>
    <property type="evidence" value="ECO:0007669"/>
    <property type="project" value="InterPro"/>
</dbReference>
<dbReference type="PROSITE" id="PS51257">
    <property type="entry name" value="PROKAR_LIPOPROTEIN"/>
    <property type="match status" value="1"/>
</dbReference>
<organism evidence="5 6">
    <name type="scientific">Chlorella vulgaris</name>
    <name type="common">Green alga</name>
    <dbReference type="NCBI Taxonomy" id="3077"/>
    <lineage>
        <taxon>Eukaryota</taxon>
        <taxon>Viridiplantae</taxon>
        <taxon>Chlorophyta</taxon>
        <taxon>core chlorophytes</taxon>
        <taxon>Trebouxiophyceae</taxon>
        <taxon>Chlorellales</taxon>
        <taxon>Chlorellaceae</taxon>
        <taxon>Chlorella clade</taxon>
        <taxon>Chlorella</taxon>
    </lineage>
</organism>
<reference evidence="5" key="1">
    <citation type="journal article" date="2019" name="Plant J.">
        <title>Chlorella vulgaris genome assembly and annotation reveals the molecular basis for metabolic acclimation to high light conditions.</title>
        <authorList>
            <person name="Cecchin M."/>
            <person name="Marcolungo L."/>
            <person name="Rossato M."/>
            <person name="Girolomoni L."/>
            <person name="Cosentino E."/>
            <person name="Cuine S."/>
            <person name="Li-Beisson Y."/>
            <person name="Delledonne M."/>
            <person name="Ballottari M."/>
        </authorList>
    </citation>
    <scope>NUCLEOTIDE SEQUENCE</scope>
    <source>
        <strain evidence="5">211/11P</strain>
    </source>
</reference>
<dbReference type="SUPFAM" id="SSF55116">
    <property type="entry name" value="Formiminotransferase domain of formiminotransferase-cyclodeaminase"/>
    <property type="match status" value="2"/>
</dbReference>
<gene>
    <name evidence="5" type="ORF">D9Q98_006138</name>
</gene>
<dbReference type="EC" id="2.1.2.5" evidence="1"/>
<dbReference type="InterPro" id="IPR022384">
    <property type="entry name" value="FormiminoTrfase_cat_dom_sf"/>
</dbReference>